<comment type="caution">
    <text evidence="3">The sequence shown here is derived from an EMBL/GenBank/DDBJ whole genome shotgun (WGS) entry which is preliminary data.</text>
</comment>
<dbReference type="PANTHER" id="PTHR43569:SF1">
    <property type="entry name" value="BLL3371 PROTEIN"/>
    <property type="match status" value="1"/>
</dbReference>
<name>A0A845MG80_9PROT</name>
<evidence type="ECO:0000313" key="4">
    <source>
        <dbReference type="Proteomes" id="UP000445696"/>
    </source>
</evidence>
<dbReference type="RefSeq" id="WP_161339123.1">
    <property type="nucleotide sequence ID" value="NZ_JBHSDG010000004.1"/>
</dbReference>
<keyword evidence="4" id="KW-1185">Reference proteome</keyword>
<keyword evidence="3" id="KW-0378">Hydrolase</keyword>
<dbReference type="Gene3D" id="3.20.20.140">
    <property type="entry name" value="Metal-dependent hydrolases"/>
    <property type="match status" value="1"/>
</dbReference>
<gene>
    <name evidence="3" type="ORF">GQF03_09980</name>
</gene>
<dbReference type="InterPro" id="IPR052350">
    <property type="entry name" value="Metallo-dep_Lactonases"/>
</dbReference>
<dbReference type="AlphaFoldDB" id="A0A845MG80"/>
<dbReference type="InterPro" id="IPR032466">
    <property type="entry name" value="Metal_Hydrolase"/>
</dbReference>
<dbReference type="GO" id="GO:0016787">
    <property type="term" value="F:hydrolase activity"/>
    <property type="evidence" value="ECO:0007669"/>
    <property type="project" value="UniProtKB-KW"/>
</dbReference>
<evidence type="ECO:0000313" key="3">
    <source>
        <dbReference type="EMBL" id="MZR22661.1"/>
    </source>
</evidence>
<protein>
    <submittedName>
        <fullName evidence="3">Amidohydrolase family protein</fullName>
    </submittedName>
</protein>
<reference evidence="3 4" key="1">
    <citation type="journal article" date="2014" name="Int. J. Syst. Evol. Microbiol.">
        <title>Sneathiella chungangensis sp. nov., isolated from a marine sand, and emended description of the genus Sneathiella.</title>
        <authorList>
            <person name="Siamphan C."/>
            <person name="Kim H."/>
            <person name="Lee J.S."/>
            <person name="Kim W."/>
        </authorList>
    </citation>
    <scope>NUCLEOTIDE SEQUENCE [LARGE SCALE GENOMIC DNA]</scope>
    <source>
        <strain evidence="3 4">KCTC 32476</strain>
    </source>
</reference>
<dbReference type="Proteomes" id="UP000445696">
    <property type="component" value="Unassembled WGS sequence"/>
</dbReference>
<comment type="similarity">
    <text evidence="1">Belongs to the metallo-dependent hydrolases superfamily.</text>
</comment>
<feature type="domain" description="Amidohydrolase-related" evidence="2">
    <location>
        <begin position="28"/>
        <end position="335"/>
    </location>
</feature>
<accession>A0A845MG80</accession>
<proteinExistence type="inferred from homology"/>
<dbReference type="InterPro" id="IPR006680">
    <property type="entry name" value="Amidohydro-rel"/>
</dbReference>
<dbReference type="OrthoDB" id="9787654at2"/>
<dbReference type="Pfam" id="PF04909">
    <property type="entry name" value="Amidohydro_2"/>
    <property type="match status" value="1"/>
</dbReference>
<sequence>MARNPTDRPEWFAQVQEDVIEPEMPILDPHFHFFTGRGHEFLAQNFLDYVDQGHKIVGAIHVEANADFFAGGGACGEMRFAINQGAIMRKLQQGRETICDPTSGVVGYTDLRGGEVEAELEVLQEAAENRLCAIRNSAAWDEDEKVPNGHTKPPQGLLIDPNFQKGIRQLAQKNLCFDSFCYFTQIPELIALAQAVPEAKIVCEHLGGIVGVGRYQDQQKAYFDQWRANISELATCENVVIKLGAVAMSLSGFGWHKQGKPLGSNEYADFYSPWFLHAIEAFGPERCMFESNFPVDGVSISYGVLWNAFKRIAGSFSVDEKAFLFHKTAATTYRLDI</sequence>
<dbReference type="EMBL" id="WTVA01000004">
    <property type="protein sequence ID" value="MZR22661.1"/>
    <property type="molecule type" value="Genomic_DNA"/>
</dbReference>
<dbReference type="PANTHER" id="PTHR43569">
    <property type="entry name" value="AMIDOHYDROLASE"/>
    <property type="match status" value="1"/>
</dbReference>
<evidence type="ECO:0000256" key="1">
    <source>
        <dbReference type="ARBA" id="ARBA00038310"/>
    </source>
</evidence>
<evidence type="ECO:0000259" key="2">
    <source>
        <dbReference type="Pfam" id="PF04909"/>
    </source>
</evidence>
<organism evidence="3 4">
    <name type="scientific">Sneathiella chungangensis</name>
    <dbReference type="NCBI Taxonomy" id="1418234"/>
    <lineage>
        <taxon>Bacteria</taxon>
        <taxon>Pseudomonadati</taxon>
        <taxon>Pseudomonadota</taxon>
        <taxon>Alphaproteobacteria</taxon>
        <taxon>Sneathiellales</taxon>
        <taxon>Sneathiellaceae</taxon>
        <taxon>Sneathiella</taxon>
    </lineage>
</organism>
<dbReference type="SUPFAM" id="SSF51556">
    <property type="entry name" value="Metallo-dependent hydrolases"/>
    <property type="match status" value="1"/>
</dbReference>